<protein>
    <submittedName>
        <fullName evidence="4">UreF-domain-containing protein</fullName>
    </submittedName>
</protein>
<dbReference type="InterPro" id="IPR038277">
    <property type="entry name" value="UreF_sf"/>
</dbReference>
<gene>
    <name evidence="4" type="ORF">BJ085DRAFT_20483</name>
</gene>
<dbReference type="PANTHER" id="PTHR33620">
    <property type="entry name" value="UREASE ACCESSORY PROTEIN F"/>
    <property type="match status" value="1"/>
</dbReference>
<dbReference type="EMBL" id="ML002542">
    <property type="protein sequence ID" value="RKP37114.1"/>
    <property type="molecule type" value="Genomic_DNA"/>
</dbReference>
<evidence type="ECO:0000313" key="5">
    <source>
        <dbReference type="Proteomes" id="UP000268162"/>
    </source>
</evidence>
<comment type="similarity">
    <text evidence="3">Belongs to the UreF family.</text>
</comment>
<keyword evidence="1" id="KW-0996">Nickel insertion</keyword>
<evidence type="ECO:0000256" key="1">
    <source>
        <dbReference type="ARBA" id="ARBA00022988"/>
    </source>
</evidence>
<reference evidence="5" key="1">
    <citation type="journal article" date="2018" name="Nat. Microbiol.">
        <title>Leveraging single-cell genomics to expand the fungal tree of life.</title>
        <authorList>
            <person name="Ahrendt S.R."/>
            <person name="Quandt C.A."/>
            <person name="Ciobanu D."/>
            <person name="Clum A."/>
            <person name="Salamov A."/>
            <person name="Andreopoulos B."/>
            <person name="Cheng J.F."/>
            <person name="Woyke T."/>
            <person name="Pelin A."/>
            <person name="Henrissat B."/>
            <person name="Reynolds N.K."/>
            <person name="Benny G.L."/>
            <person name="Smith M.E."/>
            <person name="James T.Y."/>
            <person name="Grigoriev I.V."/>
        </authorList>
    </citation>
    <scope>NUCLEOTIDE SEQUENCE [LARGE SCALE GENOMIC DNA]</scope>
    <source>
        <strain evidence="5">RSA 468</strain>
    </source>
</reference>
<dbReference type="PIRSF" id="PIRSF009467">
    <property type="entry name" value="Ureas_acces_UreF"/>
    <property type="match status" value="1"/>
</dbReference>
<dbReference type="Pfam" id="PF01730">
    <property type="entry name" value="UreF"/>
    <property type="match status" value="1"/>
</dbReference>
<dbReference type="AlphaFoldDB" id="A0A4P9ZU86"/>
<dbReference type="GO" id="GO:0016151">
    <property type="term" value="F:nickel cation binding"/>
    <property type="evidence" value="ECO:0007669"/>
    <property type="project" value="InterPro"/>
</dbReference>
<proteinExistence type="inferred from homology"/>
<accession>A0A4P9ZU86</accession>
<dbReference type="InterPro" id="IPR002639">
    <property type="entry name" value="UreF"/>
</dbReference>
<dbReference type="Proteomes" id="UP000268162">
    <property type="component" value="Unassembled WGS sequence"/>
</dbReference>
<keyword evidence="2" id="KW-0143">Chaperone</keyword>
<dbReference type="HAMAP" id="MF_01385">
    <property type="entry name" value="UreF"/>
    <property type="match status" value="1"/>
</dbReference>
<dbReference type="Gene3D" id="1.10.4190.10">
    <property type="entry name" value="Urease accessory protein UreF"/>
    <property type="match status" value="1"/>
</dbReference>
<dbReference type="PANTHER" id="PTHR33620:SF1">
    <property type="entry name" value="UREASE ACCESSORY PROTEIN F"/>
    <property type="match status" value="1"/>
</dbReference>
<evidence type="ECO:0000313" key="4">
    <source>
        <dbReference type="EMBL" id="RKP37114.1"/>
    </source>
</evidence>
<evidence type="ECO:0000256" key="3">
    <source>
        <dbReference type="ARBA" id="ARBA00046339"/>
    </source>
</evidence>
<keyword evidence="5" id="KW-1185">Reference proteome</keyword>
<dbReference type="STRING" id="215637.A0A4P9ZU86"/>
<name>A0A4P9ZU86_9FUNG</name>
<evidence type="ECO:0000256" key="2">
    <source>
        <dbReference type="ARBA" id="ARBA00023186"/>
    </source>
</evidence>
<organism evidence="4 5">
    <name type="scientific">Dimargaris cristalligena</name>
    <dbReference type="NCBI Taxonomy" id="215637"/>
    <lineage>
        <taxon>Eukaryota</taxon>
        <taxon>Fungi</taxon>
        <taxon>Fungi incertae sedis</taxon>
        <taxon>Zoopagomycota</taxon>
        <taxon>Kickxellomycotina</taxon>
        <taxon>Dimargaritomycetes</taxon>
        <taxon>Dimargaritales</taxon>
        <taxon>Dimargaritaceae</taxon>
        <taxon>Dimargaris</taxon>
    </lineage>
</organism>
<sequence>MDDETWLVWQLVDSALPTGGFVASGGLETAFQLGQVITSAQLDRFIRTSVHSYAHAALPFVTAAYHSTGLAILPPESLQPLVDADHLFHALNPHLSVRRASIAQGTSMITLFLNSDIAKRFKALIRVGTAYGHFPVCFGLTCRLLQLSLTKTQQLFLFMFVRQIVSSAIRLNIVGPYQAQVTLATAKGPTDEAIHMTADLTMDQATQTSPALDLLQGAHDRLYSRIFNS</sequence>